<evidence type="ECO:0008006" key="4">
    <source>
        <dbReference type="Google" id="ProtNLM"/>
    </source>
</evidence>
<feature type="region of interest" description="Disordered" evidence="1">
    <location>
        <begin position="1"/>
        <end position="76"/>
    </location>
</feature>
<evidence type="ECO:0000256" key="1">
    <source>
        <dbReference type="SAM" id="MobiDB-lite"/>
    </source>
</evidence>
<keyword evidence="3" id="KW-1185">Reference proteome</keyword>
<accession>K5WZW3</accession>
<dbReference type="GeneID" id="18821845"/>
<sequence length="426" mass="47779">MTKRGKLEDSALHAQESETHFTEISGFAMVPGPPGRRSASPHTPITRRDAGSRRQPPPSSQTQHTEDIGSQPLRRGIDLHPSLLNQVEAYSRGEASYARVLNRGGAYIERQELTDVQKDQLFVEYSEAIDGTDRRKEEVRIHGGGGGGIAQREEAADRQDWGEVERRTVGANDRPKDERWPWARAEEGVSDPNPSQQATHDILELFNEDLNLAERRIRAAPGAPKNFPASEWRNILRGRSVDLNRVLASQYISRPVSENVARLGDLEIRIPGKEKVKRVETSSDWIIAWGATAEATAFAFPHRQTELTQYTNYMLQKFRRRGSAHHARVILFDEALRETVGGGENCSLLDPELRENFTESILHPDGVDYHAASRNGERGLCNNFNSKNGCSNTHCTYQHKCKRCKEEGHGQSSCGKARIADERSKT</sequence>
<feature type="compositionally biased region" description="Basic and acidic residues" evidence="1">
    <location>
        <begin position="151"/>
        <end position="161"/>
    </location>
</feature>
<dbReference type="AlphaFoldDB" id="K5WZW3"/>
<gene>
    <name evidence="2" type="ORF">AGABI1DRAFT_102278</name>
</gene>
<dbReference type="STRING" id="597362.K5WZW3"/>
<dbReference type="OMA" id="ENISGAY"/>
<evidence type="ECO:0000313" key="2">
    <source>
        <dbReference type="EMBL" id="EKM76403.1"/>
    </source>
</evidence>
<dbReference type="Proteomes" id="UP000008493">
    <property type="component" value="Unassembled WGS sequence"/>
</dbReference>
<protein>
    <recommendedName>
        <fullName evidence="4">C3H1-type domain-containing protein</fullName>
    </recommendedName>
</protein>
<dbReference type="eggNOG" id="ENOG502SVVZ">
    <property type="taxonomic scope" value="Eukaryota"/>
</dbReference>
<evidence type="ECO:0000313" key="3">
    <source>
        <dbReference type="Proteomes" id="UP000008493"/>
    </source>
</evidence>
<reference evidence="3" key="1">
    <citation type="journal article" date="2012" name="Proc. Natl. Acad. Sci. U.S.A.">
        <title>Genome sequence of the button mushroom Agaricus bisporus reveals mechanisms governing adaptation to a humic-rich ecological niche.</title>
        <authorList>
            <person name="Morin E."/>
            <person name="Kohler A."/>
            <person name="Baker A.R."/>
            <person name="Foulongne-Oriol M."/>
            <person name="Lombard V."/>
            <person name="Nagy L.G."/>
            <person name="Ohm R.A."/>
            <person name="Patyshakuliyeva A."/>
            <person name="Brun A."/>
            <person name="Aerts A.L."/>
            <person name="Bailey A.M."/>
            <person name="Billette C."/>
            <person name="Coutinho P.M."/>
            <person name="Deakin G."/>
            <person name="Doddapaneni H."/>
            <person name="Floudas D."/>
            <person name="Grimwood J."/>
            <person name="Hilden K."/>
            <person name="Kuees U."/>
            <person name="LaButti K.M."/>
            <person name="Lapidus A."/>
            <person name="Lindquist E.A."/>
            <person name="Lucas S.M."/>
            <person name="Murat C."/>
            <person name="Riley R.W."/>
            <person name="Salamov A.A."/>
            <person name="Schmutz J."/>
            <person name="Subramanian V."/>
            <person name="Woesten H.A.B."/>
            <person name="Xu J."/>
            <person name="Eastwood D.C."/>
            <person name="Foster G.D."/>
            <person name="Sonnenberg A.S."/>
            <person name="Cullen D."/>
            <person name="de Vries R.P."/>
            <person name="Lundell T."/>
            <person name="Hibbett D.S."/>
            <person name="Henrissat B."/>
            <person name="Burton K.S."/>
            <person name="Kerrigan R.W."/>
            <person name="Challen M.P."/>
            <person name="Grigoriev I.V."/>
            <person name="Martin F."/>
        </authorList>
    </citation>
    <scope>NUCLEOTIDE SEQUENCE [LARGE SCALE GENOMIC DNA]</scope>
    <source>
        <strain evidence="3">JB137-S8 / ATCC MYA-4627 / FGSC 10392</strain>
    </source>
</reference>
<dbReference type="KEGG" id="abp:AGABI1DRAFT102278"/>
<feature type="region of interest" description="Disordered" evidence="1">
    <location>
        <begin position="136"/>
        <end position="161"/>
    </location>
</feature>
<dbReference type="HOGENOM" id="CLU_643996_0_0_1"/>
<dbReference type="InParanoid" id="K5WZW3"/>
<dbReference type="EMBL" id="JH971402">
    <property type="protein sequence ID" value="EKM76403.1"/>
    <property type="molecule type" value="Genomic_DNA"/>
</dbReference>
<dbReference type="OrthoDB" id="2355984at2759"/>
<feature type="region of interest" description="Disordered" evidence="1">
    <location>
        <begin position="406"/>
        <end position="426"/>
    </location>
</feature>
<proteinExistence type="predicted"/>
<feature type="compositionally biased region" description="Basic and acidic residues" evidence="1">
    <location>
        <begin position="1"/>
        <end position="21"/>
    </location>
</feature>
<name>K5WZW3_AGABU</name>
<dbReference type="RefSeq" id="XP_007332853.1">
    <property type="nucleotide sequence ID" value="XM_007332791.1"/>
</dbReference>
<organism evidence="2 3">
    <name type="scientific">Agaricus bisporus var. burnettii (strain JB137-S8 / ATCC MYA-4627 / FGSC 10392)</name>
    <name type="common">White button mushroom</name>
    <dbReference type="NCBI Taxonomy" id="597362"/>
    <lineage>
        <taxon>Eukaryota</taxon>
        <taxon>Fungi</taxon>
        <taxon>Dikarya</taxon>
        <taxon>Basidiomycota</taxon>
        <taxon>Agaricomycotina</taxon>
        <taxon>Agaricomycetes</taxon>
        <taxon>Agaricomycetidae</taxon>
        <taxon>Agaricales</taxon>
        <taxon>Agaricineae</taxon>
        <taxon>Agaricaceae</taxon>
        <taxon>Agaricus</taxon>
    </lineage>
</organism>